<accession>A0A068WS48</accession>
<dbReference type="WBParaSite" id="EgrG_001179700">
    <property type="protein sequence ID" value="EgrG_001179700"/>
    <property type="gene ID" value="EgrG_001179700"/>
</dbReference>
<reference evidence="1 2" key="1">
    <citation type="journal article" date="2013" name="Nature">
        <title>The genomes of four tapeworm species reveal adaptations to parasitism.</title>
        <authorList>
            <person name="Tsai I.J."/>
            <person name="Zarowiecki M."/>
            <person name="Holroyd N."/>
            <person name="Garciarrubio A."/>
            <person name="Sanchez-Flores A."/>
            <person name="Brooks K.L."/>
            <person name="Tracey A."/>
            <person name="Bobes R.J."/>
            <person name="Fragoso G."/>
            <person name="Sciutto E."/>
            <person name="Aslett M."/>
            <person name="Beasley H."/>
            <person name="Bennett H.M."/>
            <person name="Cai J."/>
            <person name="Camicia F."/>
            <person name="Clark R."/>
            <person name="Cucher M."/>
            <person name="De Silva N."/>
            <person name="Day T.A."/>
            <person name="Deplazes P."/>
            <person name="Estrada K."/>
            <person name="Fernandez C."/>
            <person name="Holland P.W."/>
            <person name="Hou J."/>
            <person name="Hu S."/>
            <person name="Huckvale T."/>
            <person name="Hung S.S."/>
            <person name="Kamenetzky L."/>
            <person name="Keane J.A."/>
            <person name="Kiss F."/>
            <person name="Koziol U."/>
            <person name="Lambert O."/>
            <person name="Liu K."/>
            <person name="Luo X."/>
            <person name="Luo Y."/>
            <person name="Macchiaroli N."/>
            <person name="Nichol S."/>
            <person name="Paps J."/>
            <person name="Parkinson J."/>
            <person name="Pouchkina-Stantcheva N."/>
            <person name="Riddiford N."/>
            <person name="Rosenzvit M."/>
            <person name="Salinas G."/>
            <person name="Wasmuth J.D."/>
            <person name="Zamanian M."/>
            <person name="Zheng Y."/>
            <person name="Cai X."/>
            <person name="Soberon X."/>
            <person name="Olson P.D."/>
            <person name="Laclette J.P."/>
            <person name="Brehm K."/>
            <person name="Berriman M."/>
            <person name="Garciarrubio A."/>
            <person name="Bobes R.J."/>
            <person name="Fragoso G."/>
            <person name="Sanchez-Flores A."/>
            <person name="Estrada K."/>
            <person name="Cevallos M.A."/>
            <person name="Morett E."/>
            <person name="Gonzalez V."/>
            <person name="Portillo T."/>
            <person name="Ochoa-Leyva A."/>
            <person name="Jose M.V."/>
            <person name="Sciutto E."/>
            <person name="Landa A."/>
            <person name="Jimenez L."/>
            <person name="Valdes V."/>
            <person name="Carrero J.C."/>
            <person name="Larralde C."/>
            <person name="Morales-Montor J."/>
            <person name="Limon-Lason J."/>
            <person name="Soberon X."/>
            <person name="Laclette J.P."/>
        </authorList>
    </citation>
    <scope>NUCLEOTIDE SEQUENCE [LARGE SCALE GENOMIC DNA]</scope>
</reference>
<protein>
    <submittedName>
        <fullName evidence="1 3">Uncharacterized protein</fullName>
    </submittedName>
</protein>
<gene>
    <name evidence="1" type="ORF">EgrG_001179700</name>
</gene>
<sequence length="49" mass="5377">MAVLVSFLVHSHHRLNTSILGSAPPCILVNFWSMEGGCNGVKHTQQDFP</sequence>
<dbReference type="AlphaFoldDB" id="A0A068WS48"/>
<name>A0A068WS48_ECHGR</name>
<evidence type="ECO:0000313" key="3">
    <source>
        <dbReference type="WBParaSite" id="EgrG_001179700"/>
    </source>
</evidence>
<organism evidence="1">
    <name type="scientific">Echinococcus granulosus</name>
    <name type="common">Hydatid tapeworm</name>
    <dbReference type="NCBI Taxonomy" id="6210"/>
    <lineage>
        <taxon>Eukaryota</taxon>
        <taxon>Metazoa</taxon>
        <taxon>Spiralia</taxon>
        <taxon>Lophotrochozoa</taxon>
        <taxon>Platyhelminthes</taxon>
        <taxon>Cestoda</taxon>
        <taxon>Eucestoda</taxon>
        <taxon>Cyclophyllidea</taxon>
        <taxon>Taeniidae</taxon>
        <taxon>Echinococcus</taxon>
        <taxon>Echinococcus granulosus group</taxon>
    </lineage>
</organism>
<dbReference type="Proteomes" id="UP000492820">
    <property type="component" value="Unassembled WGS sequence"/>
</dbReference>
<dbReference type="EMBL" id="LK028587">
    <property type="protein sequence ID" value="CDS22636.1"/>
    <property type="molecule type" value="Genomic_DNA"/>
</dbReference>
<reference evidence="3" key="3">
    <citation type="submission" date="2020-10" db="UniProtKB">
        <authorList>
            <consortium name="WormBaseParasite"/>
        </authorList>
    </citation>
    <scope>IDENTIFICATION</scope>
</reference>
<evidence type="ECO:0000313" key="1">
    <source>
        <dbReference type="EMBL" id="CDS22636.1"/>
    </source>
</evidence>
<proteinExistence type="predicted"/>
<evidence type="ECO:0000313" key="2">
    <source>
        <dbReference type="Proteomes" id="UP000492820"/>
    </source>
</evidence>
<reference evidence="1" key="2">
    <citation type="submission" date="2014-06" db="EMBL/GenBank/DDBJ databases">
        <authorList>
            <person name="Aslett M."/>
        </authorList>
    </citation>
    <scope>NUCLEOTIDE SEQUENCE</scope>
</reference>